<dbReference type="PROSITE" id="PS50878">
    <property type="entry name" value="RT_POL"/>
    <property type="match status" value="1"/>
</dbReference>
<dbReference type="Proteomes" id="UP001172457">
    <property type="component" value="Chromosome 1"/>
</dbReference>
<evidence type="ECO:0000259" key="1">
    <source>
        <dbReference type="PROSITE" id="PS50878"/>
    </source>
</evidence>
<dbReference type="EMBL" id="JARYMX010000001">
    <property type="protein sequence ID" value="KAJ9564542.1"/>
    <property type="molecule type" value="Genomic_DNA"/>
</dbReference>
<dbReference type="InterPro" id="IPR043502">
    <property type="entry name" value="DNA/RNA_pol_sf"/>
</dbReference>
<evidence type="ECO:0000313" key="3">
    <source>
        <dbReference type="Proteomes" id="UP001172457"/>
    </source>
</evidence>
<dbReference type="PANTHER" id="PTHR33116">
    <property type="entry name" value="REVERSE TRANSCRIPTASE ZINC-BINDING DOMAIN-CONTAINING PROTEIN-RELATED-RELATED"/>
    <property type="match status" value="1"/>
</dbReference>
<gene>
    <name evidence="2" type="ORF">OSB04_000508</name>
</gene>
<dbReference type="SUPFAM" id="SSF56672">
    <property type="entry name" value="DNA/RNA polymerases"/>
    <property type="match status" value="1"/>
</dbReference>
<dbReference type="InterPro" id="IPR026960">
    <property type="entry name" value="RVT-Znf"/>
</dbReference>
<sequence>MKMVMGRIISDVQSTFLKGRSILDGVLVANETVSCLKSLKRKALVFKVDFEKAYDSVNWDFLLDVLESMGFGIKWRKWIRSCLMTSKISILVNGSPTEEFQMEKGIRQGHPLAPFLFLVVAEGLHVLVEEALDKGLFKGIKVGLNDVVLSHLQYVDDVIFFGEWGAENVVNLPPPSVPDMGFEVQYTRGIQRIESESTKGADTLRKLISDHLSLYCVPEAEVKGWAKMIGCSSGSLPFTYLGLPVGVSMKRVSHWEKVISKIKKKLSGWKSKWLSFGGRLTLVKSVLSCIPLYYFSLFRAPRKTIVSIYGENGGLDLGVGSGGRGSSVWKSVINMGVVLDSGGCNFSGSFEKVVGDGSCTRFWEDRWVGGVILKEKFSRLFQLENCKGALVAERGRFIGKEWFWSWNWRRDPRGRVLSEFDELCRILESFKPNLQGVDKVVWNLAPLEGFSVKRFRQKSMSFFWRASRDRLLCRVLLDNCGVDLDSVLCPRCNREVESVSHSLLSCEKVKTLWLRVGRWWNLDVSTVGSLQECLLLAVRSGASSKGTQRWEAMVLCLAYLVWANRNKVVFNQAKGGIADKLFEYQRRIFEWISIRSKDLRLDWNLWLSDPLNS</sequence>
<reference evidence="2" key="1">
    <citation type="submission" date="2023-03" db="EMBL/GenBank/DDBJ databases">
        <title>Chromosome-scale reference genome and RAD-based genetic map of yellow starthistle (Centaurea solstitialis) reveal putative structural variation and QTLs associated with invader traits.</title>
        <authorList>
            <person name="Reatini B."/>
            <person name="Cang F.A."/>
            <person name="Jiang Q."/>
            <person name="Mckibben M.T.W."/>
            <person name="Barker M.S."/>
            <person name="Rieseberg L.H."/>
            <person name="Dlugosch K.M."/>
        </authorList>
    </citation>
    <scope>NUCLEOTIDE SEQUENCE</scope>
    <source>
        <strain evidence="2">CAN-66</strain>
        <tissue evidence="2">Leaf</tissue>
    </source>
</reference>
<dbReference type="InterPro" id="IPR000477">
    <property type="entry name" value="RT_dom"/>
</dbReference>
<comment type="caution">
    <text evidence="2">The sequence shown here is derived from an EMBL/GenBank/DDBJ whole genome shotgun (WGS) entry which is preliminary data.</text>
</comment>
<dbReference type="Pfam" id="PF00078">
    <property type="entry name" value="RVT_1"/>
    <property type="match status" value="1"/>
</dbReference>
<feature type="domain" description="Reverse transcriptase" evidence="1">
    <location>
        <begin position="1"/>
        <end position="245"/>
    </location>
</feature>
<protein>
    <recommendedName>
        <fullName evidence="1">Reverse transcriptase domain-containing protein</fullName>
    </recommendedName>
</protein>
<dbReference type="Pfam" id="PF13966">
    <property type="entry name" value="zf-RVT"/>
    <property type="match status" value="1"/>
</dbReference>
<name>A0AA38WKL2_9ASTR</name>
<keyword evidence="3" id="KW-1185">Reference proteome</keyword>
<evidence type="ECO:0000313" key="2">
    <source>
        <dbReference type="EMBL" id="KAJ9564542.1"/>
    </source>
</evidence>
<dbReference type="AlphaFoldDB" id="A0AA38WKL2"/>
<organism evidence="2 3">
    <name type="scientific">Centaurea solstitialis</name>
    <name type="common">yellow star-thistle</name>
    <dbReference type="NCBI Taxonomy" id="347529"/>
    <lineage>
        <taxon>Eukaryota</taxon>
        <taxon>Viridiplantae</taxon>
        <taxon>Streptophyta</taxon>
        <taxon>Embryophyta</taxon>
        <taxon>Tracheophyta</taxon>
        <taxon>Spermatophyta</taxon>
        <taxon>Magnoliopsida</taxon>
        <taxon>eudicotyledons</taxon>
        <taxon>Gunneridae</taxon>
        <taxon>Pentapetalae</taxon>
        <taxon>asterids</taxon>
        <taxon>campanulids</taxon>
        <taxon>Asterales</taxon>
        <taxon>Asteraceae</taxon>
        <taxon>Carduoideae</taxon>
        <taxon>Cardueae</taxon>
        <taxon>Centaureinae</taxon>
        <taxon>Centaurea</taxon>
    </lineage>
</organism>
<dbReference type="PANTHER" id="PTHR33116:SF79">
    <property type="entry name" value="REVERSE TRANSCRIPTASE DOMAIN, ZINC FINGER, CCHC-TYPE-RELATED"/>
    <property type="match status" value="1"/>
</dbReference>
<proteinExistence type="predicted"/>
<accession>A0AA38WKL2</accession>